<dbReference type="FunFam" id="2.60.120.10:FF:000214">
    <property type="entry name" value="Pirin-like protein 2"/>
    <property type="match status" value="1"/>
</dbReference>
<evidence type="ECO:0000256" key="3">
    <source>
        <dbReference type="RuleBase" id="RU003457"/>
    </source>
</evidence>
<name>A0A565BXV7_9BRAS</name>
<keyword evidence="2" id="KW-0408">Iron</keyword>
<evidence type="ECO:0000259" key="4">
    <source>
        <dbReference type="Pfam" id="PF02678"/>
    </source>
</evidence>
<feature type="binding site" evidence="2">
    <location>
        <position position="65"/>
    </location>
    <ligand>
        <name>Fe cation</name>
        <dbReference type="ChEBI" id="CHEBI:24875"/>
    </ligand>
</feature>
<dbReference type="Proteomes" id="UP000489600">
    <property type="component" value="Unassembled WGS sequence"/>
</dbReference>
<evidence type="ECO:0000313" key="7">
    <source>
        <dbReference type="Proteomes" id="UP000489600"/>
    </source>
</evidence>
<dbReference type="InterPro" id="IPR011051">
    <property type="entry name" value="RmlC_Cupin_sf"/>
</dbReference>
<evidence type="ECO:0000313" key="6">
    <source>
        <dbReference type="EMBL" id="VVB06233.1"/>
    </source>
</evidence>
<feature type="domain" description="Pirin N-terminal" evidence="4">
    <location>
        <begin position="55"/>
        <end position="123"/>
    </location>
</feature>
<dbReference type="InterPro" id="IPR014710">
    <property type="entry name" value="RmlC-like_jellyroll"/>
</dbReference>
<comment type="similarity">
    <text evidence="1 3">Belongs to the pirin family.</text>
</comment>
<dbReference type="CDD" id="cd02909">
    <property type="entry name" value="cupin_pirin_N"/>
    <property type="match status" value="1"/>
</dbReference>
<dbReference type="Pfam" id="PF05726">
    <property type="entry name" value="Pirin_C"/>
    <property type="match status" value="1"/>
</dbReference>
<dbReference type="GO" id="GO:0046872">
    <property type="term" value="F:metal ion binding"/>
    <property type="evidence" value="ECO:0007669"/>
    <property type="project" value="UniProtKB-KW"/>
</dbReference>
<dbReference type="InterPro" id="IPR012093">
    <property type="entry name" value="Pirin"/>
</dbReference>
<organism evidence="6 7">
    <name type="scientific">Arabis nemorensis</name>
    <dbReference type="NCBI Taxonomy" id="586526"/>
    <lineage>
        <taxon>Eukaryota</taxon>
        <taxon>Viridiplantae</taxon>
        <taxon>Streptophyta</taxon>
        <taxon>Embryophyta</taxon>
        <taxon>Tracheophyta</taxon>
        <taxon>Spermatophyta</taxon>
        <taxon>Magnoliopsida</taxon>
        <taxon>eudicotyledons</taxon>
        <taxon>Gunneridae</taxon>
        <taxon>Pentapetalae</taxon>
        <taxon>rosids</taxon>
        <taxon>malvids</taxon>
        <taxon>Brassicales</taxon>
        <taxon>Brassicaceae</taxon>
        <taxon>Arabideae</taxon>
        <taxon>Arabis</taxon>
    </lineage>
</organism>
<dbReference type="InterPro" id="IPR003829">
    <property type="entry name" value="Pirin_N_dom"/>
</dbReference>
<dbReference type="AlphaFoldDB" id="A0A565BXV7"/>
<evidence type="ECO:0000256" key="2">
    <source>
        <dbReference type="PIRSR" id="PIRSR006232-1"/>
    </source>
</evidence>
<dbReference type="PIRSF" id="PIRSF006232">
    <property type="entry name" value="Pirin"/>
    <property type="match status" value="1"/>
</dbReference>
<dbReference type="PANTHER" id="PTHR13903">
    <property type="entry name" value="PIRIN-RELATED"/>
    <property type="match status" value="1"/>
</dbReference>
<dbReference type="PANTHER" id="PTHR13903:SF22">
    <property type="entry name" value="PIRIN-1"/>
    <property type="match status" value="1"/>
</dbReference>
<feature type="binding site" evidence="2">
    <location>
        <position position="63"/>
    </location>
    <ligand>
        <name>Fe cation</name>
        <dbReference type="ChEBI" id="CHEBI:24875"/>
    </ligand>
</feature>
<dbReference type="OrthoDB" id="198735at2759"/>
<feature type="domain" description="Pirin C-terminal" evidence="5">
    <location>
        <begin position="177"/>
        <end position="283"/>
    </location>
</feature>
<dbReference type="InterPro" id="IPR008778">
    <property type="entry name" value="Pirin_C_dom"/>
</dbReference>
<evidence type="ECO:0000259" key="5">
    <source>
        <dbReference type="Pfam" id="PF05726"/>
    </source>
</evidence>
<feature type="binding site" evidence="2">
    <location>
        <position position="107"/>
    </location>
    <ligand>
        <name>Fe cation</name>
        <dbReference type="ChEBI" id="CHEBI:24875"/>
    </ligand>
</feature>
<feature type="binding site" evidence="2">
    <location>
        <position position="109"/>
    </location>
    <ligand>
        <name>Fe cation</name>
        <dbReference type="ChEBI" id="CHEBI:24875"/>
    </ligand>
</feature>
<sequence>MTGSSDNNSVPRLVIKKILANLQKEGEGALVRQGITESEHKLLDSFKLLVEFTFSLSAGFPDHPHRGFESVTYMFKGGIIHNDLNGHNGTIRAGDVQWLTSGRGIIHSEMPEEEVNNGLQLWINLPSHDKMIEPKYKVQSSLDIPRAEEKGVEVKVIAGDSMGIQSLVYTRTPTMFLDFTLKPGSQTHQTVPELWTAFAYIIEGDEGVFGSLNSSAISAHHVVVFGPGDLVSVWNKSTSRPLRFLLIAGEPIGEPVVQCGPFVMNSQAEIDMAFEDYQNARNGFEMAKCLRSQ</sequence>
<dbReference type="CDD" id="cd02247">
    <property type="entry name" value="cupin_pirin_C"/>
    <property type="match status" value="1"/>
</dbReference>
<dbReference type="Gene3D" id="2.60.120.10">
    <property type="entry name" value="Jelly Rolls"/>
    <property type="match status" value="2"/>
</dbReference>
<dbReference type="Pfam" id="PF02678">
    <property type="entry name" value="Pirin"/>
    <property type="match status" value="1"/>
</dbReference>
<evidence type="ECO:0000256" key="1">
    <source>
        <dbReference type="ARBA" id="ARBA00008416"/>
    </source>
</evidence>
<gene>
    <name evidence="6" type="ORF">ANE_LOCUS16677</name>
</gene>
<comment type="caution">
    <text evidence="6">The sequence shown here is derived from an EMBL/GenBank/DDBJ whole genome shotgun (WGS) entry which is preliminary data.</text>
</comment>
<dbReference type="SUPFAM" id="SSF51182">
    <property type="entry name" value="RmlC-like cupins"/>
    <property type="match status" value="1"/>
</dbReference>
<proteinExistence type="inferred from homology"/>
<comment type="cofactor">
    <cofactor evidence="2">
        <name>Fe cation</name>
        <dbReference type="ChEBI" id="CHEBI:24875"/>
    </cofactor>
    <text evidence="2">Binds 1 Fe cation per subunit.</text>
</comment>
<accession>A0A565BXV7</accession>
<dbReference type="EMBL" id="CABITT030000005">
    <property type="protein sequence ID" value="VVB06233.1"/>
    <property type="molecule type" value="Genomic_DNA"/>
</dbReference>
<evidence type="ECO:0008006" key="8">
    <source>
        <dbReference type="Google" id="ProtNLM"/>
    </source>
</evidence>
<reference evidence="6" key="1">
    <citation type="submission" date="2019-07" db="EMBL/GenBank/DDBJ databases">
        <authorList>
            <person name="Dittberner H."/>
        </authorList>
    </citation>
    <scope>NUCLEOTIDE SEQUENCE [LARGE SCALE GENOMIC DNA]</scope>
</reference>
<keyword evidence="7" id="KW-1185">Reference proteome</keyword>
<keyword evidence="2" id="KW-0479">Metal-binding</keyword>
<protein>
    <recommendedName>
        <fullName evidence="8">Pirin-like protein</fullName>
    </recommendedName>
</protein>